<dbReference type="InterPro" id="IPR036869">
    <property type="entry name" value="J_dom_sf"/>
</dbReference>
<organism evidence="2 3">
    <name type="scientific">Ostreococcus lucimarinus (strain CCE9901)</name>
    <dbReference type="NCBI Taxonomy" id="436017"/>
    <lineage>
        <taxon>Eukaryota</taxon>
        <taxon>Viridiplantae</taxon>
        <taxon>Chlorophyta</taxon>
        <taxon>Mamiellophyceae</taxon>
        <taxon>Mamiellales</taxon>
        <taxon>Bathycoccaceae</taxon>
        <taxon>Ostreococcus</taxon>
    </lineage>
</organism>
<dbReference type="PROSITE" id="PS50076">
    <property type="entry name" value="DNAJ_2"/>
    <property type="match status" value="1"/>
</dbReference>
<dbReference type="RefSeq" id="XP_001421046.1">
    <property type="nucleotide sequence ID" value="XM_001421009.1"/>
</dbReference>
<evidence type="ECO:0000313" key="2">
    <source>
        <dbReference type="EMBL" id="ABO99339.1"/>
    </source>
</evidence>
<dbReference type="PANTHER" id="PTHR44272">
    <property type="entry name" value="DNAJ DOMAIN (PROKARYOTIC HEAT SHOCK PROTEIN)"/>
    <property type="match status" value="1"/>
</dbReference>
<sequence>VKSAYRRMALATHPDKNDGDSRAFKRVAMAYKILGDAERRAAYDASGGVEGEDARDALETEIDISEVGFANTLVASVISSLGVNIKTAVPVKALEAVRRGETTGGVVDATMGCKLSESARKGEIRLFRCALSEEDVRRGVVVSATSPSGDKFKLLKFDRASNGDGGLELSLQEVSAKFDSVKPKRSHAGFYFTGHKSYNYEPFELIKMSKLESRDLAMFHALDNWTPRECVSISPGEHVFGVYGDNFFDKCKFEFEIFVVGTKTSDGAVLEPSKIHEIETKMSKKRDDLMRFEKEYLAAKSAFEKVVVRHQQEADEVKALIAAREAAYCALTL</sequence>
<feature type="non-terminal residue" evidence="2">
    <location>
        <position position="1"/>
    </location>
</feature>
<dbReference type="STRING" id="436017.A4S684"/>
<evidence type="ECO:0000313" key="3">
    <source>
        <dbReference type="Proteomes" id="UP000001568"/>
    </source>
</evidence>
<feature type="domain" description="J" evidence="1">
    <location>
        <begin position="1"/>
        <end position="47"/>
    </location>
</feature>
<dbReference type="GeneID" id="5005108"/>
<dbReference type="Gramene" id="ABO99339">
    <property type="protein sequence ID" value="ABO99339"/>
    <property type="gene ID" value="OSTLU_3910"/>
</dbReference>
<protein>
    <recommendedName>
        <fullName evidence="1">J domain-containing protein</fullName>
    </recommendedName>
</protein>
<dbReference type="KEGG" id="olu:OSTLU_3910"/>
<dbReference type="AlphaFoldDB" id="A4S684"/>
<reference evidence="2 3" key="1">
    <citation type="journal article" date="2007" name="Proc. Natl. Acad. Sci. U.S.A.">
        <title>The tiny eukaryote Ostreococcus provides genomic insights into the paradox of plankton speciation.</title>
        <authorList>
            <person name="Palenik B."/>
            <person name="Grimwood J."/>
            <person name="Aerts A."/>
            <person name="Rouze P."/>
            <person name="Salamov A."/>
            <person name="Putnam N."/>
            <person name="Dupont C."/>
            <person name="Jorgensen R."/>
            <person name="Derelle E."/>
            <person name="Rombauts S."/>
            <person name="Zhou K."/>
            <person name="Otillar R."/>
            <person name="Merchant S.S."/>
            <person name="Podell S."/>
            <person name="Gaasterland T."/>
            <person name="Napoli C."/>
            <person name="Gendler K."/>
            <person name="Manuell A."/>
            <person name="Tai V."/>
            <person name="Vallon O."/>
            <person name="Piganeau G."/>
            <person name="Jancek S."/>
            <person name="Heijde M."/>
            <person name="Jabbari K."/>
            <person name="Bowler C."/>
            <person name="Lohr M."/>
            <person name="Robbens S."/>
            <person name="Werner G."/>
            <person name="Dubchak I."/>
            <person name="Pazour G.J."/>
            <person name="Ren Q."/>
            <person name="Paulsen I."/>
            <person name="Delwiche C."/>
            <person name="Schmutz J."/>
            <person name="Rokhsar D."/>
            <person name="Van de Peer Y."/>
            <person name="Moreau H."/>
            <person name="Grigoriev I.V."/>
        </authorList>
    </citation>
    <scope>NUCLEOTIDE SEQUENCE [LARGE SCALE GENOMIC DNA]</scope>
    <source>
        <strain evidence="2 3">CCE9901</strain>
    </source>
</reference>
<dbReference type="CDD" id="cd06257">
    <property type="entry name" value="DnaJ"/>
    <property type="match status" value="1"/>
</dbReference>
<dbReference type="EMBL" id="CP000593">
    <property type="protein sequence ID" value="ABO99339.1"/>
    <property type="molecule type" value="Genomic_DNA"/>
</dbReference>
<dbReference type="InterPro" id="IPR052812">
    <property type="entry name" value="Plant_DnaJ_domain"/>
</dbReference>
<feature type="non-terminal residue" evidence="2">
    <location>
        <position position="333"/>
    </location>
</feature>
<name>A4S684_OSTLU</name>
<dbReference type="eggNOG" id="KOG0713">
    <property type="taxonomic scope" value="Eukaryota"/>
</dbReference>
<dbReference type="PANTHER" id="PTHR44272:SF3">
    <property type="entry name" value="J DOMAIN-CONTAINING PROTEIN"/>
    <property type="match status" value="1"/>
</dbReference>
<gene>
    <name evidence="2" type="ORF">OSTLU_3910</name>
</gene>
<dbReference type="Pfam" id="PF00226">
    <property type="entry name" value="DnaJ"/>
    <property type="match status" value="1"/>
</dbReference>
<dbReference type="SUPFAM" id="SSF46565">
    <property type="entry name" value="Chaperone J-domain"/>
    <property type="match status" value="1"/>
</dbReference>
<dbReference type="Proteomes" id="UP000001568">
    <property type="component" value="Chromosome 13"/>
</dbReference>
<dbReference type="HOGENOM" id="CLU_031086_0_0_1"/>
<dbReference type="InterPro" id="IPR001623">
    <property type="entry name" value="DnaJ_domain"/>
</dbReference>
<evidence type="ECO:0000259" key="1">
    <source>
        <dbReference type="PROSITE" id="PS50076"/>
    </source>
</evidence>
<dbReference type="OrthoDB" id="10250354at2759"/>
<accession>A4S684</accession>
<dbReference type="SMART" id="SM00271">
    <property type="entry name" value="DnaJ"/>
    <property type="match status" value="1"/>
</dbReference>
<proteinExistence type="predicted"/>
<dbReference type="OMA" id="FHEDSAK"/>
<keyword evidence="3" id="KW-1185">Reference proteome</keyword>
<dbReference type="Gene3D" id="1.10.287.110">
    <property type="entry name" value="DnaJ domain"/>
    <property type="match status" value="1"/>
</dbReference>